<evidence type="ECO:0000256" key="3">
    <source>
        <dbReference type="ARBA" id="ARBA00023125"/>
    </source>
</evidence>
<dbReference type="GO" id="GO:0009035">
    <property type="term" value="F:type I site-specific deoxyribonuclease activity"/>
    <property type="evidence" value="ECO:0007669"/>
    <property type="project" value="UniProtKB-EC"/>
</dbReference>
<protein>
    <submittedName>
        <fullName evidence="5">Type I restriction enzyme S subunit</fullName>
        <ecNumber evidence="5">3.1.21.3</ecNumber>
    </submittedName>
</protein>
<dbReference type="CDD" id="cd17256">
    <property type="entry name" value="RMtype1_S_EcoJA65PI-TRD1-CR1_like"/>
    <property type="match status" value="1"/>
</dbReference>
<accession>A0A7Z0ECN5</accession>
<dbReference type="AlphaFoldDB" id="A0A7Z0ECN5"/>
<comment type="similarity">
    <text evidence="1">Belongs to the type-I restriction system S methylase family.</text>
</comment>
<dbReference type="Proteomes" id="UP000537260">
    <property type="component" value="Unassembled WGS sequence"/>
</dbReference>
<name>A0A7Z0ECN5_9MICO</name>
<dbReference type="GO" id="GO:0009307">
    <property type="term" value="P:DNA restriction-modification system"/>
    <property type="evidence" value="ECO:0007669"/>
    <property type="project" value="UniProtKB-KW"/>
</dbReference>
<reference evidence="5 6" key="1">
    <citation type="submission" date="2020-07" db="EMBL/GenBank/DDBJ databases">
        <title>Sequencing the genomes of 1000 actinobacteria strains.</title>
        <authorList>
            <person name="Klenk H.-P."/>
        </authorList>
    </citation>
    <scope>NUCLEOTIDE SEQUENCE [LARGE SCALE GENOMIC DNA]</scope>
    <source>
        <strain evidence="5 6">LI1</strain>
    </source>
</reference>
<dbReference type="InterPro" id="IPR052021">
    <property type="entry name" value="Type-I_RS_S_subunit"/>
</dbReference>
<comment type="caution">
    <text evidence="5">The sequence shown here is derived from an EMBL/GenBank/DDBJ whole genome shotgun (WGS) entry which is preliminary data.</text>
</comment>
<feature type="domain" description="Type I restriction modification DNA specificity" evidence="4">
    <location>
        <begin position="4"/>
        <end position="180"/>
    </location>
</feature>
<dbReference type="PANTHER" id="PTHR30408">
    <property type="entry name" value="TYPE-1 RESTRICTION ENZYME ECOKI SPECIFICITY PROTEIN"/>
    <property type="match status" value="1"/>
</dbReference>
<dbReference type="SUPFAM" id="SSF116734">
    <property type="entry name" value="DNA methylase specificity domain"/>
    <property type="match status" value="2"/>
</dbReference>
<keyword evidence="3" id="KW-0238">DNA-binding</keyword>
<dbReference type="InterPro" id="IPR044946">
    <property type="entry name" value="Restrct_endonuc_typeI_TRD_sf"/>
</dbReference>
<dbReference type="GO" id="GO:0003677">
    <property type="term" value="F:DNA binding"/>
    <property type="evidence" value="ECO:0007669"/>
    <property type="project" value="UniProtKB-KW"/>
</dbReference>
<dbReference type="Pfam" id="PF01420">
    <property type="entry name" value="Methylase_S"/>
    <property type="match status" value="1"/>
</dbReference>
<evidence type="ECO:0000313" key="6">
    <source>
        <dbReference type="Proteomes" id="UP000537260"/>
    </source>
</evidence>
<evidence type="ECO:0000256" key="1">
    <source>
        <dbReference type="ARBA" id="ARBA00010923"/>
    </source>
</evidence>
<dbReference type="EMBL" id="JACCFM010000001">
    <property type="protein sequence ID" value="NYJ18482.1"/>
    <property type="molecule type" value="Genomic_DNA"/>
</dbReference>
<gene>
    <name evidence="5" type="ORF">HNR05_000273</name>
</gene>
<keyword evidence="2" id="KW-0680">Restriction system</keyword>
<proteinExistence type="inferred from homology"/>
<keyword evidence="6" id="KW-1185">Reference proteome</keyword>
<organism evidence="5 6">
    <name type="scientific">Glaciibacter psychrotolerans</name>
    <dbReference type="NCBI Taxonomy" id="670054"/>
    <lineage>
        <taxon>Bacteria</taxon>
        <taxon>Bacillati</taxon>
        <taxon>Actinomycetota</taxon>
        <taxon>Actinomycetes</taxon>
        <taxon>Micrococcales</taxon>
        <taxon>Microbacteriaceae</taxon>
        <taxon>Glaciibacter</taxon>
    </lineage>
</organism>
<evidence type="ECO:0000313" key="5">
    <source>
        <dbReference type="EMBL" id="NYJ18482.1"/>
    </source>
</evidence>
<dbReference type="RefSeq" id="WP_179577388.1">
    <property type="nucleotide sequence ID" value="NZ_JACCFM010000001.1"/>
</dbReference>
<evidence type="ECO:0000256" key="2">
    <source>
        <dbReference type="ARBA" id="ARBA00022747"/>
    </source>
</evidence>
<dbReference type="Gene3D" id="3.90.220.20">
    <property type="entry name" value="DNA methylase specificity domains"/>
    <property type="match status" value="2"/>
</dbReference>
<evidence type="ECO:0000259" key="4">
    <source>
        <dbReference type="Pfam" id="PF01420"/>
    </source>
</evidence>
<dbReference type="PANTHER" id="PTHR30408:SF12">
    <property type="entry name" value="TYPE I RESTRICTION ENZYME MJAVIII SPECIFICITY SUBUNIT"/>
    <property type="match status" value="1"/>
</dbReference>
<sequence length="408" mass="44551">MSSNWPLVPLYELTTKVGSGATPRGGKNVYNTDGTAFIRSQNVHDNEFSFDGLARITESAAKALDGVRVDTDDVLVCITGESVTRTSLVDPKALPARVSQHVAIVRADKERLEPRYLKAALLSPDIKGQLNSLSEAGATRRALTKAHLQNLRIPLPPLSEQKRIARVLGAIDELVNVNEQLASTMDELFHSIWTKLCTDVATPVAKLTLADFCTTQYGHTAPATSAETGVQMLRVTDINKQNWVEWEKVPFCQIDAVALSKYRLNRGDLLVARMADPGKSAMVERDVDAVFASYLVRLKPHRDEMSLYLFGFLKSSAFAEYAAGAMTGSVQKHMNAKVIAAAPITPPNAAVIAEFNRIATPIREQLATCISEAQRLRRTRAELLPLLLSGGIWVDDSMGPGAEGLEWA</sequence>
<dbReference type="EC" id="3.1.21.3" evidence="5"/>
<dbReference type="InterPro" id="IPR000055">
    <property type="entry name" value="Restrct_endonuc_typeI_TRD"/>
</dbReference>
<keyword evidence="5" id="KW-0378">Hydrolase</keyword>